<keyword evidence="2" id="KW-1185">Reference proteome</keyword>
<organism evidence="1 2">
    <name type="scientific">Cruoricaptor ignavus</name>
    <dbReference type="NCBI Taxonomy" id="1118202"/>
    <lineage>
        <taxon>Bacteria</taxon>
        <taxon>Pseudomonadati</taxon>
        <taxon>Bacteroidota</taxon>
        <taxon>Flavobacteriia</taxon>
        <taxon>Flavobacteriales</taxon>
        <taxon>Weeksellaceae</taxon>
        <taxon>Cruoricaptor</taxon>
    </lineage>
</organism>
<feature type="non-terminal residue" evidence="1">
    <location>
        <position position="64"/>
    </location>
</feature>
<proteinExistence type="predicted"/>
<accession>A0A1M6HJR8</accession>
<evidence type="ECO:0000313" key="2">
    <source>
        <dbReference type="Proteomes" id="UP000184335"/>
    </source>
</evidence>
<dbReference type="Proteomes" id="UP000184335">
    <property type="component" value="Unassembled WGS sequence"/>
</dbReference>
<gene>
    <name evidence="1" type="ORF">SAMN05443429_1131</name>
</gene>
<name>A0A1M6HJR8_9FLAO</name>
<reference evidence="1 2" key="1">
    <citation type="submission" date="2016-11" db="EMBL/GenBank/DDBJ databases">
        <authorList>
            <person name="Jaros S."/>
            <person name="Januszkiewicz K."/>
            <person name="Wedrychowicz H."/>
        </authorList>
    </citation>
    <scope>NUCLEOTIDE SEQUENCE [LARGE SCALE GENOMIC DNA]</scope>
    <source>
        <strain evidence="1 2">DSM 25479</strain>
    </source>
</reference>
<sequence>MLQTKEDAVHIMGELTFVVAMLRLLQDSGVRCVASTTVRSVEETEQGVKQSRFQFVKFREYPLA</sequence>
<dbReference type="AlphaFoldDB" id="A0A1M6HJR8"/>
<evidence type="ECO:0000313" key="1">
    <source>
        <dbReference type="EMBL" id="SHJ22401.1"/>
    </source>
</evidence>
<protein>
    <submittedName>
        <fullName evidence="1">Uncharacterized protein</fullName>
    </submittedName>
</protein>
<dbReference type="EMBL" id="FQYI01000013">
    <property type="protein sequence ID" value="SHJ22401.1"/>
    <property type="molecule type" value="Genomic_DNA"/>
</dbReference>